<evidence type="ECO:0000256" key="4">
    <source>
        <dbReference type="ARBA" id="ARBA00023136"/>
    </source>
</evidence>
<evidence type="ECO:0000256" key="2">
    <source>
        <dbReference type="ARBA" id="ARBA00022692"/>
    </source>
</evidence>
<evidence type="ECO:0000313" key="7">
    <source>
        <dbReference type="Proteomes" id="UP000054359"/>
    </source>
</evidence>
<organism evidence="6 7">
    <name type="scientific">Stegodyphus mimosarum</name>
    <name type="common">African social velvet spider</name>
    <dbReference type="NCBI Taxonomy" id="407821"/>
    <lineage>
        <taxon>Eukaryota</taxon>
        <taxon>Metazoa</taxon>
        <taxon>Ecdysozoa</taxon>
        <taxon>Arthropoda</taxon>
        <taxon>Chelicerata</taxon>
        <taxon>Arachnida</taxon>
        <taxon>Araneae</taxon>
        <taxon>Araneomorphae</taxon>
        <taxon>Entelegynae</taxon>
        <taxon>Eresoidea</taxon>
        <taxon>Eresidae</taxon>
        <taxon>Stegodyphus</taxon>
    </lineage>
</organism>
<dbReference type="AlphaFoldDB" id="A0A087UJ90"/>
<evidence type="ECO:0000256" key="1">
    <source>
        <dbReference type="ARBA" id="ARBA00004141"/>
    </source>
</evidence>
<dbReference type="OrthoDB" id="6417551at2759"/>
<feature type="non-terminal residue" evidence="6">
    <location>
        <position position="89"/>
    </location>
</feature>
<comment type="subcellular location">
    <subcellularLocation>
        <location evidence="1">Membrane</location>
        <topology evidence="1">Multi-pass membrane protein</topology>
    </subcellularLocation>
</comment>
<gene>
    <name evidence="6" type="ORF">X975_19585</name>
</gene>
<feature type="transmembrane region" description="Helical" evidence="5">
    <location>
        <begin position="67"/>
        <end position="86"/>
    </location>
</feature>
<dbReference type="Proteomes" id="UP000054359">
    <property type="component" value="Unassembled WGS sequence"/>
</dbReference>
<dbReference type="GO" id="GO:0035869">
    <property type="term" value="C:ciliary transition zone"/>
    <property type="evidence" value="ECO:0007669"/>
    <property type="project" value="TreeGrafter"/>
</dbReference>
<evidence type="ECO:0000256" key="3">
    <source>
        <dbReference type="ARBA" id="ARBA00022989"/>
    </source>
</evidence>
<dbReference type="PANTHER" id="PTHR13531:SF6">
    <property type="entry name" value="TMEM (HUMAN TRANSMEMBRANE PROTEIN) HOMOLOG"/>
    <property type="match status" value="1"/>
</dbReference>
<dbReference type="InterPro" id="IPR019184">
    <property type="entry name" value="Uncharacterised_TM-17"/>
</dbReference>
<sequence length="89" mass="10282">MCLYFNANYSPLWIGIRMGCLIYKFSELSQLYKILLTAVLVVMIVVEMARLYLGYAGNLTEKVPELAGFWMLTLFLQFPLHCLCTFSKD</sequence>
<dbReference type="STRING" id="407821.A0A087UJ90"/>
<keyword evidence="4 5" id="KW-0472">Membrane</keyword>
<reference evidence="6 7" key="1">
    <citation type="submission" date="2013-11" db="EMBL/GenBank/DDBJ databases">
        <title>Genome sequencing of Stegodyphus mimosarum.</title>
        <authorList>
            <person name="Bechsgaard J."/>
        </authorList>
    </citation>
    <scope>NUCLEOTIDE SEQUENCE [LARGE SCALE GENOMIC DNA]</scope>
</reference>
<name>A0A087UJ90_STEMI</name>
<dbReference type="PANTHER" id="PTHR13531">
    <property type="entry name" value="GEO07735P1-RELATED-RELATED"/>
    <property type="match status" value="1"/>
</dbReference>
<proteinExistence type="predicted"/>
<protein>
    <submittedName>
        <fullName evidence="6">Transmembrane protein 17B</fullName>
    </submittedName>
</protein>
<dbReference type="Pfam" id="PF09799">
    <property type="entry name" value="Transmemb_17"/>
    <property type="match status" value="1"/>
</dbReference>
<feature type="transmembrane region" description="Helical" evidence="5">
    <location>
        <begin position="34"/>
        <end position="55"/>
    </location>
</feature>
<accession>A0A087UJ90</accession>
<evidence type="ECO:0000256" key="5">
    <source>
        <dbReference type="SAM" id="Phobius"/>
    </source>
</evidence>
<keyword evidence="3 5" id="KW-1133">Transmembrane helix</keyword>
<keyword evidence="7" id="KW-1185">Reference proteome</keyword>
<keyword evidence="2 5" id="KW-0812">Transmembrane</keyword>
<evidence type="ECO:0000313" key="6">
    <source>
        <dbReference type="EMBL" id="KFM77429.1"/>
    </source>
</evidence>
<dbReference type="GO" id="GO:0016020">
    <property type="term" value="C:membrane"/>
    <property type="evidence" value="ECO:0007669"/>
    <property type="project" value="UniProtKB-SubCell"/>
</dbReference>
<dbReference type="GO" id="GO:1905515">
    <property type="term" value="P:non-motile cilium assembly"/>
    <property type="evidence" value="ECO:0007669"/>
    <property type="project" value="TreeGrafter"/>
</dbReference>
<dbReference type="EMBL" id="KK120058">
    <property type="protein sequence ID" value="KFM77429.1"/>
    <property type="molecule type" value="Genomic_DNA"/>
</dbReference>
<dbReference type="OMA" id="VMIVVEM"/>